<dbReference type="Proteomes" id="UP000011087">
    <property type="component" value="Unassembled WGS sequence"/>
</dbReference>
<evidence type="ECO:0000313" key="11">
    <source>
        <dbReference type="Proteomes" id="UP000011087"/>
    </source>
</evidence>
<evidence type="ECO:0000259" key="8">
    <source>
        <dbReference type="PROSITE" id="PS51519"/>
    </source>
</evidence>
<dbReference type="AlphaFoldDB" id="L1IDU1"/>
<keyword evidence="6" id="KW-0539">Nucleus</keyword>
<evidence type="ECO:0000256" key="6">
    <source>
        <dbReference type="ARBA" id="ARBA00023242"/>
    </source>
</evidence>
<keyword evidence="2" id="KW-0805">Transcription regulation</keyword>
<evidence type="ECO:0000256" key="3">
    <source>
        <dbReference type="ARBA" id="ARBA00023054"/>
    </source>
</evidence>
<dbReference type="EnsemblProtists" id="EKX33995">
    <property type="protein sequence ID" value="EKX33995"/>
    <property type="gene ID" value="GUITHDRAFT_155866"/>
</dbReference>
<dbReference type="HOGENOM" id="CLU_1328556_0_0_1"/>
<keyword evidence="4" id="KW-0238">DNA-binding</keyword>
<feature type="domain" description="RWP-RK" evidence="8">
    <location>
        <begin position="15"/>
        <end position="109"/>
    </location>
</feature>
<keyword evidence="5" id="KW-0804">Transcription</keyword>
<dbReference type="GO" id="GO:0003700">
    <property type="term" value="F:DNA-binding transcription factor activity"/>
    <property type="evidence" value="ECO:0007669"/>
    <property type="project" value="InterPro"/>
</dbReference>
<dbReference type="PROSITE" id="PS51519">
    <property type="entry name" value="RWP_RK"/>
    <property type="match status" value="1"/>
</dbReference>
<feature type="region of interest" description="Disordered" evidence="7">
    <location>
        <begin position="84"/>
        <end position="115"/>
    </location>
</feature>
<dbReference type="PANTHER" id="PTHR46373:SF2">
    <property type="entry name" value="RWP-RK DOMAIN-CONTAINING PROTEIN"/>
    <property type="match status" value="1"/>
</dbReference>
<dbReference type="RefSeq" id="XP_005820975.1">
    <property type="nucleotide sequence ID" value="XM_005820918.1"/>
</dbReference>
<keyword evidence="3" id="KW-0175">Coiled coil</keyword>
<name>L1IDU1_GUITC</name>
<evidence type="ECO:0000256" key="5">
    <source>
        <dbReference type="ARBA" id="ARBA00023163"/>
    </source>
</evidence>
<reference evidence="10" key="3">
    <citation type="submission" date="2016-03" db="UniProtKB">
        <authorList>
            <consortium name="EnsemblProtists"/>
        </authorList>
    </citation>
    <scope>IDENTIFICATION</scope>
</reference>
<evidence type="ECO:0000313" key="9">
    <source>
        <dbReference type="EMBL" id="EKX33995.1"/>
    </source>
</evidence>
<dbReference type="EMBL" id="JH993122">
    <property type="protein sequence ID" value="EKX33995.1"/>
    <property type="molecule type" value="Genomic_DNA"/>
</dbReference>
<reference evidence="11" key="2">
    <citation type="submission" date="2012-11" db="EMBL/GenBank/DDBJ databases">
        <authorList>
            <person name="Kuo A."/>
            <person name="Curtis B.A."/>
            <person name="Tanifuji G."/>
            <person name="Burki F."/>
            <person name="Gruber A."/>
            <person name="Irimia M."/>
            <person name="Maruyama S."/>
            <person name="Arias M.C."/>
            <person name="Ball S.G."/>
            <person name="Gile G.H."/>
            <person name="Hirakawa Y."/>
            <person name="Hopkins J.F."/>
            <person name="Rensing S.A."/>
            <person name="Schmutz J."/>
            <person name="Symeonidi A."/>
            <person name="Elias M."/>
            <person name="Eveleigh R.J."/>
            <person name="Herman E.K."/>
            <person name="Klute M.J."/>
            <person name="Nakayama T."/>
            <person name="Obornik M."/>
            <person name="Reyes-Prieto A."/>
            <person name="Armbrust E.V."/>
            <person name="Aves S.J."/>
            <person name="Beiko R.G."/>
            <person name="Coutinho P."/>
            <person name="Dacks J.B."/>
            <person name="Durnford D.G."/>
            <person name="Fast N.M."/>
            <person name="Green B.R."/>
            <person name="Grisdale C."/>
            <person name="Hempe F."/>
            <person name="Henrissat B."/>
            <person name="Hoppner M.P."/>
            <person name="Ishida K.-I."/>
            <person name="Kim E."/>
            <person name="Koreny L."/>
            <person name="Kroth P.G."/>
            <person name="Liu Y."/>
            <person name="Malik S.-B."/>
            <person name="Maier U.G."/>
            <person name="McRose D."/>
            <person name="Mock T."/>
            <person name="Neilson J.A."/>
            <person name="Onodera N.T."/>
            <person name="Poole A.M."/>
            <person name="Pritham E.J."/>
            <person name="Richards T.A."/>
            <person name="Rocap G."/>
            <person name="Roy S.W."/>
            <person name="Sarai C."/>
            <person name="Schaack S."/>
            <person name="Shirato S."/>
            <person name="Slamovits C.H."/>
            <person name="Spencer D.F."/>
            <person name="Suzuki S."/>
            <person name="Worden A.Z."/>
            <person name="Zauner S."/>
            <person name="Barry K."/>
            <person name="Bell C."/>
            <person name="Bharti A.K."/>
            <person name="Crow J.A."/>
            <person name="Grimwood J."/>
            <person name="Kramer R."/>
            <person name="Lindquist E."/>
            <person name="Lucas S."/>
            <person name="Salamov A."/>
            <person name="McFadden G.I."/>
            <person name="Lane C.E."/>
            <person name="Keeling P.J."/>
            <person name="Gray M.W."/>
            <person name="Grigoriev I.V."/>
            <person name="Archibald J.M."/>
        </authorList>
    </citation>
    <scope>NUCLEOTIDE SEQUENCE</scope>
    <source>
        <strain evidence="11">CCMP2712</strain>
    </source>
</reference>
<accession>L1IDU1</accession>
<gene>
    <name evidence="9" type="ORF">GUITHDRAFT_155866</name>
</gene>
<dbReference type="GeneID" id="17290760"/>
<dbReference type="KEGG" id="gtt:GUITHDRAFT_155866"/>
<evidence type="ECO:0000256" key="2">
    <source>
        <dbReference type="ARBA" id="ARBA00023015"/>
    </source>
</evidence>
<sequence length="207" mass="23066">MAWTRPEDLERRIAAAIVCPRRKRTEVHEPLDEGEAEGPVVVTRALLESYFDMPLSTVSKELGICPTAIKRACRKVGILKWPFKTPNPGPKKKNGQPSATTQPVQKAPSCDQYSSATDLPAASFTASQQHLSEWTQVPPPVTMTFEDICNQVQFSCIEGSTASSWSKDVWQDDTCMSVQAPDPNIFLAFTNVEEENDFDMNHTMLTF</sequence>
<dbReference type="STRING" id="905079.L1IDU1"/>
<dbReference type="InterPro" id="IPR044607">
    <property type="entry name" value="RKD-like"/>
</dbReference>
<organism evidence="9">
    <name type="scientific">Guillardia theta (strain CCMP2712)</name>
    <name type="common">Cryptophyte</name>
    <dbReference type="NCBI Taxonomy" id="905079"/>
    <lineage>
        <taxon>Eukaryota</taxon>
        <taxon>Cryptophyceae</taxon>
        <taxon>Pyrenomonadales</taxon>
        <taxon>Geminigeraceae</taxon>
        <taxon>Guillardia</taxon>
    </lineage>
</organism>
<dbReference type="Pfam" id="PF02042">
    <property type="entry name" value="RWP-RK"/>
    <property type="match status" value="1"/>
</dbReference>
<evidence type="ECO:0000256" key="7">
    <source>
        <dbReference type="SAM" id="MobiDB-lite"/>
    </source>
</evidence>
<protein>
    <recommendedName>
        <fullName evidence="8">RWP-RK domain-containing protein</fullName>
    </recommendedName>
</protein>
<keyword evidence="11" id="KW-1185">Reference proteome</keyword>
<evidence type="ECO:0000313" key="10">
    <source>
        <dbReference type="EnsemblProtists" id="EKX33995"/>
    </source>
</evidence>
<proteinExistence type="predicted"/>
<evidence type="ECO:0000256" key="4">
    <source>
        <dbReference type="ARBA" id="ARBA00023125"/>
    </source>
</evidence>
<dbReference type="PaxDb" id="55529-EKX33995"/>
<dbReference type="GO" id="GO:0003677">
    <property type="term" value="F:DNA binding"/>
    <property type="evidence" value="ECO:0007669"/>
    <property type="project" value="UniProtKB-KW"/>
</dbReference>
<reference evidence="9 11" key="1">
    <citation type="journal article" date="2012" name="Nature">
        <title>Algal genomes reveal evolutionary mosaicism and the fate of nucleomorphs.</title>
        <authorList>
            <consortium name="DOE Joint Genome Institute"/>
            <person name="Curtis B.A."/>
            <person name="Tanifuji G."/>
            <person name="Burki F."/>
            <person name="Gruber A."/>
            <person name="Irimia M."/>
            <person name="Maruyama S."/>
            <person name="Arias M.C."/>
            <person name="Ball S.G."/>
            <person name="Gile G.H."/>
            <person name="Hirakawa Y."/>
            <person name="Hopkins J.F."/>
            <person name="Kuo A."/>
            <person name="Rensing S.A."/>
            <person name="Schmutz J."/>
            <person name="Symeonidi A."/>
            <person name="Elias M."/>
            <person name="Eveleigh R.J."/>
            <person name="Herman E.K."/>
            <person name="Klute M.J."/>
            <person name="Nakayama T."/>
            <person name="Obornik M."/>
            <person name="Reyes-Prieto A."/>
            <person name="Armbrust E.V."/>
            <person name="Aves S.J."/>
            <person name="Beiko R.G."/>
            <person name="Coutinho P."/>
            <person name="Dacks J.B."/>
            <person name="Durnford D.G."/>
            <person name="Fast N.M."/>
            <person name="Green B.R."/>
            <person name="Grisdale C.J."/>
            <person name="Hempel F."/>
            <person name="Henrissat B."/>
            <person name="Hoppner M.P."/>
            <person name="Ishida K."/>
            <person name="Kim E."/>
            <person name="Koreny L."/>
            <person name="Kroth P.G."/>
            <person name="Liu Y."/>
            <person name="Malik S.B."/>
            <person name="Maier U.G."/>
            <person name="McRose D."/>
            <person name="Mock T."/>
            <person name="Neilson J.A."/>
            <person name="Onodera N.T."/>
            <person name="Poole A.M."/>
            <person name="Pritham E.J."/>
            <person name="Richards T.A."/>
            <person name="Rocap G."/>
            <person name="Roy S.W."/>
            <person name="Sarai C."/>
            <person name="Schaack S."/>
            <person name="Shirato S."/>
            <person name="Slamovits C.H."/>
            <person name="Spencer D.F."/>
            <person name="Suzuki S."/>
            <person name="Worden A.Z."/>
            <person name="Zauner S."/>
            <person name="Barry K."/>
            <person name="Bell C."/>
            <person name="Bharti A.K."/>
            <person name="Crow J.A."/>
            <person name="Grimwood J."/>
            <person name="Kramer R."/>
            <person name="Lindquist E."/>
            <person name="Lucas S."/>
            <person name="Salamov A."/>
            <person name="McFadden G.I."/>
            <person name="Lane C.E."/>
            <person name="Keeling P.J."/>
            <person name="Gray M.W."/>
            <person name="Grigoriev I.V."/>
            <person name="Archibald J.M."/>
        </authorList>
    </citation>
    <scope>NUCLEOTIDE SEQUENCE</scope>
    <source>
        <strain evidence="9 11">CCMP2712</strain>
    </source>
</reference>
<evidence type="ECO:0000256" key="1">
    <source>
        <dbReference type="ARBA" id="ARBA00004049"/>
    </source>
</evidence>
<dbReference type="InterPro" id="IPR003035">
    <property type="entry name" value="RWP-RK_dom"/>
</dbReference>
<dbReference type="PANTHER" id="PTHR46373">
    <property type="entry name" value="PROTEIN RKD4"/>
    <property type="match status" value="1"/>
</dbReference>
<comment type="function">
    <text evidence="1">Putative transcription factor.</text>
</comment>